<evidence type="ECO:0000256" key="12">
    <source>
        <dbReference type="ARBA" id="ARBA00023136"/>
    </source>
</evidence>
<keyword evidence="7" id="KW-0479">Metal-binding</keyword>
<evidence type="ECO:0000256" key="15">
    <source>
        <dbReference type="RuleBase" id="RU367059"/>
    </source>
</evidence>
<comment type="subcellular location">
    <subcellularLocation>
        <location evidence="15">Cytoplasm</location>
    </subcellularLocation>
    <subcellularLocation>
        <location evidence="2 15">Endoplasmic reticulum membrane</location>
        <topology evidence="2 15">Peripheral membrane protein</topology>
    </subcellularLocation>
    <subcellularLocation>
        <location evidence="15">Microsome membrane</location>
        <topology evidence="15">Peripheral membrane protein</topology>
    </subcellularLocation>
</comment>
<evidence type="ECO:0000256" key="14">
    <source>
        <dbReference type="ARBA" id="ARBA00024180"/>
    </source>
</evidence>
<feature type="domain" description="CRAL-TRIO" evidence="17">
    <location>
        <begin position="256"/>
        <end position="430"/>
    </location>
</feature>
<evidence type="ECO:0000256" key="5">
    <source>
        <dbReference type="ARBA" id="ARBA00022490"/>
    </source>
</evidence>
<evidence type="ECO:0000313" key="19">
    <source>
        <dbReference type="Proteomes" id="UP000565441"/>
    </source>
</evidence>
<dbReference type="OrthoDB" id="75724at2759"/>
<dbReference type="SMART" id="SM00516">
    <property type="entry name" value="SEC14"/>
    <property type="match status" value="1"/>
</dbReference>
<proteinExistence type="inferred from homology"/>
<feature type="compositionally biased region" description="Polar residues" evidence="16">
    <location>
        <begin position="1"/>
        <end position="10"/>
    </location>
</feature>
<dbReference type="Gene3D" id="3.40.525.10">
    <property type="entry name" value="CRAL-TRIO lipid binding domain"/>
    <property type="match status" value="1"/>
</dbReference>
<evidence type="ECO:0000256" key="9">
    <source>
        <dbReference type="ARBA" id="ARBA00022848"/>
    </source>
</evidence>
<dbReference type="PROSITE" id="PS50191">
    <property type="entry name" value="CRAL_TRIO"/>
    <property type="match status" value="1"/>
</dbReference>
<keyword evidence="4 15" id="KW-0813">Transport</keyword>
<feature type="compositionally biased region" description="Low complexity" evidence="16">
    <location>
        <begin position="126"/>
        <end position="152"/>
    </location>
</feature>
<dbReference type="GO" id="GO:0043001">
    <property type="term" value="P:Golgi to plasma membrane protein transport"/>
    <property type="evidence" value="ECO:0007669"/>
    <property type="project" value="TreeGrafter"/>
</dbReference>
<evidence type="ECO:0000256" key="10">
    <source>
        <dbReference type="ARBA" id="ARBA00023004"/>
    </source>
</evidence>
<evidence type="ECO:0000256" key="1">
    <source>
        <dbReference type="ARBA" id="ARBA00001970"/>
    </source>
</evidence>
<dbReference type="EMBL" id="JAACJP010000006">
    <property type="protein sequence ID" value="KAF5383626.1"/>
    <property type="molecule type" value="Genomic_DNA"/>
</dbReference>
<evidence type="ECO:0000259" key="17">
    <source>
        <dbReference type="PROSITE" id="PS50191"/>
    </source>
</evidence>
<comment type="caution">
    <text evidence="18">The sequence shown here is derived from an EMBL/GenBank/DDBJ whole genome shotgun (WGS) entry which is preliminary data.</text>
</comment>
<dbReference type="InterPro" id="IPR001251">
    <property type="entry name" value="CRAL-TRIO_dom"/>
</dbReference>
<name>A0A8H5HHH2_9AGAR</name>
<dbReference type="SUPFAM" id="SSF52087">
    <property type="entry name" value="CRAL/TRIO domain"/>
    <property type="match status" value="1"/>
</dbReference>
<keyword evidence="6" id="KW-0349">Heme</keyword>
<dbReference type="CDD" id="cd00170">
    <property type="entry name" value="SEC14"/>
    <property type="match status" value="1"/>
</dbReference>
<comment type="similarity">
    <text evidence="3 15">Belongs to the SFH5 family.</text>
</comment>
<comment type="catalytic activity">
    <reaction evidence="13">
        <text>a 1,2-diacyl-sn-glycero-3-phospho-(1D-myo-inositol)(in) = a 1,2-diacyl-sn-glycero-3-phospho-(1D-myo-inositol)(out)</text>
        <dbReference type="Rhea" id="RHEA:38691"/>
        <dbReference type="ChEBI" id="CHEBI:57880"/>
    </reaction>
    <physiologicalReaction direction="left-to-right" evidence="13">
        <dbReference type="Rhea" id="RHEA:38692"/>
    </physiologicalReaction>
</comment>
<gene>
    <name evidence="18" type="ORF">D9615_003559</name>
</gene>
<dbReference type="GO" id="GO:0005789">
    <property type="term" value="C:endoplasmic reticulum membrane"/>
    <property type="evidence" value="ECO:0007669"/>
    <property type="project" value="UniProtKB-SubCell"/>
</dbReference>
<dbReference type="Proteomes" id="UP000565441">
    <property type="component" value="Unassembled WGS sequence"/>
</dbReference>
<evidence type="ECO:0000256" key="2">
    <source>
        <dbReference type="ARBA" id="ARBA00004406"/>
    </source>
</evidence>
<accession>A0A8H5HHH2</accession>
<keyword evidence="19" id="KW-1185">Reference proteome</keyword>
<evidence type="ECO:0000256" key="6">
    <source>
        <dbReference type="ARBA" id="ARBA00022617"/>
    </source>
</evidence>
<keyword evidence="8 15" id="KW-0256">Endoplasmic reticulum</keyword>
<evidence type="ECO:0000256" key="8">
    <source>
        <dbReference type="ARBA" id="ARBA00022824"/>
    </source>
</evidence>
<dbReference type="PANTHER" id="PTHR47669:SF1">
    <property type="entry name" value="PHOSPHATIDYLINOSITOL TRANSFER PROTEIN SFH5"/>
    <property type="match status" value="1"/>
</dbReference>
<dbReference type="InterPro" id="IPR036865">
    <property type="entry name" value="CRAL-TRIO_dom_sf"/>
</dbReference>
<organism evidence="18 19">
    <name type="scientific">Tricholomella constricta</name>
    <dbReference type="NCBI Taxonomy" id="117010"/>
    <lineage>
        <taxon>Eukaryota</taxon>
        <taxon>Fungi</taxon>
        <taxon>Dikarya</taxon>
        <taxon>Basidiomycota</taxon>
        <taxon>Agaricomycotina</taxon>
        <taxon>Agaricomycetes</taxon>
        <taxon>Agaricomycetidae</taxon>
        <taxon>Agaricales</taxon>
        <taxon>Tricholomatineae</taxon>
        <taxon>Lyophyllaceae</taxon>
        <taxon>Tricholomella</taxon>
    </lineage>
</organism>
<dbReference type="GO" id="GO:0032541">
    <property type="term" value="C:cortical endoplasmic reticulum"/>
    <property type="evidence" value="ECO:0007669"/>
    <property type="project" value="TreeGrafter"/>
</dbReference>
<dbReference type="PANTHER" id="PTHR47669">
    <property type="entry name" value="PHOSPHATIDYLINOSITOL TRANSFER PROTEIN SFH5"/>
    <property type="match status" value="1"/>
</dbReference>
<dbReference type="GO" id="GO:0008526">
    <property type="term" value="F:phosphatidylinositol transfer activity"/>
    <property type="evidence" value="ECO:0007669"/>
    <property type="project" value="UniProtKB-UniRule"/>
</dbReference>
<dbReference type="SUPFAM" id="SSF46938">
    <property type="entry name" value="CRAL/TRIO N-terminal domain"/>
    <property type="match status" value="1"/>
</dbReference>
<dbReference type="GO" id="GO:0005829">
    <property type="term" value="C:cytosol"/>
    <property type="evidence" value="ECO:0007669"/>
    <property type="project" value="TreeGrafter"/>
</dbReference>
<protein>
    <recommendedName>
        <fullName evidence="15">Phosphatidylinositol transfer protein SFH5</fullName>
        <shortName evidence="15">PITP SFH5</shortName>
    </recommendedName>
</protein>
<evidence type="ECO:0000256" key="3">
    <source>
        <dbReference type="ARBA" id="ARBA00006667"/>
    </source>
</evidence>
<evidence type="ECO:0000313" key="18">
    <source>
        <dbReference type="EMBL" id="KAF5383626.1"/>
    </source>
</evidence>
<keyword evidence="12 15" id="KW-0472">Membrane</keyword>
<keyword evidence="10" id="KW-0408">Iron</keyword>
<keyword evidence="11 15" id="KW-0445">Lipid transport</keyword>
<evidence type="ECO:0000256" key="16">
    <source>
        <dbReference type="SAM" id="MobiDB-lite"/>
    </source>
</evidence>
<sequence length="430" mass="46058">MAESTTTPTAANALVPTPSVSAEPTIATTPEATGATVPAANDIKALDISTSPPLALAPTQDTHAPIQTTATVILEPTKTLTAAASEPGATPAIAAASSITSPDKIEAVSPPEPSSAAVPLTEFQSGPQTTAAAATPVDAPSASSVSPGAPTSVEKGAAEEPEAQNTLTGQFTEAEWAALRKFRAELPQIFADGFPDDPKANETPITFWGVEIDPNHPRDARISVILMKFLRARNLSIPDAREMLVSTLRWRTSINLDAVMKEEFPQNIFGGVGHIFGRDKEGRPVVYNIYGANNLSEVFGDVQRFIRWRVALQEKSVAMLDFNETDQMIQIHDYLGVSLTSRDAKSKAAASEATNIFQSHYPELLYRKFFVNVPTLMNWIFWVFKPLIPAATLAKMSVVGTGHHALKKALVPFIDARELPKQYGGDAAGF</sequence>
<evidence type="ECO:0000256" key="4">
    <source>
        <dbReference type="ARBA" id="ARBA00022448"/>
    </source>
</evidence>
<feature type="region of interest" description="Disordered" evidence="16">
    <location>
        <begin position="126"/>
        <end position="165"/>
    </location>
</feature>
<comment type="cofactor">
    <cofactor evidence="1">
        <name>heme b</name>
        <dbReference type="ChEBI" id="CHEBI:60344"/>
    </cofactor>
</comment>
<dbReference type="InterPro" id="IPR042938">
    <property type="entry name" value="Sfh5"/>
</dbReference>
<dbReference type="GO" id="GO:0017157">
    <property type="term" value="P:regulation of exocytosis"/>
    <property type="evidence" value="ECO:0007669"/>
    <property type="project" value="TreeGrafter"/>
</dbReference>
<keyword evidence="9 15" id="KW-0492">Microsome</keyword>
<keyword evidence="5 15" id="KW-0963">Cytoplasm</keyword>
<dbReference type="InterPro" id="IPR036273">
    <property type="entry name" value="CRAL/TRIO_N_dom_sf"/>
</dbReference>
<reference evidence="18 19" key="1">
    <citation type="journal article" date="2020" name="ISME J.">
        <title>Uncovering the hidden diversity of litter-decomposition mechanisms in mushroom-forming fungi.</title>
        <authorList>
            <person name="Floudas D."/>
            <person name="Bentzer J."/>
            <person name="Ahren D."/>
            <person name="Johansson T."/>
            <person name="Persson P."/>
            <person name="Tunlid A."/>
        </authorList>
    </citation>
    <scope>NUCLEOTIDE SEQUENCE [LARGE SCALE GENOMIC DNA]</scope>
    <source>
        <strain evidence="18 19">CBS 661.87</strain>
    </source>
</reference>
<dbReference type="Pfam" id="PF00650">
    <property type="entry name" value="CRAL_TRIO"/>
    <property type="match status" value="1"/>
</dbReference>
<evidence type="ECO:0000256" key="13">
    <source>
        <dbReference type="ARBA" id="ARBA00024146"/>
    </source>
</evidence>
<dbReference type="GO" id="GO:0005886">
    <property type="term" value="C:plasma membrane"/>
    <property type="evidence" value="ECO:0007669"/>
    <property type="project" value="TreeGrafter"/>
</dbReference>
<evidence type="ECO:0000256" key="7">
    <source>
        <dbReference type="ARBA" id="ARBA00022723"/>
    </source>
</evidence>
<feature type="region of interest" description="Disordered" evidence="16">
    <location>
        <begin position="1"/>
        <end position="25"/>
    </location>
</feature>
<evidence type="ECO:0000256" key="11">
    <source>
        <dbReference type="ARBA" id="ARBA00023055"/>
    </source>
</evidence>
<comment type="function">
    <text evidence="14">Non-classical phosphatidylinositol (PtdIns) transfer protein (PITP), which exhibits PtdIns-binding/transfer activity in the absence of detectable PtdCho-binding/transfer activity. Regulates PtdIns(4,5)P2 homeostasis at the plasma membrane. Heme-binding protein that may play a role in organic oxidant-induced stress responses.</text>
</comment>
<dbReference type="AlphaFoldDB" id="A0A8H5HHH2"/>
<dbReference type="GO" id="GO:0046872">
    <property type="term" value="F:metal ion binding"/>
    <property type="evidence" value="ECO:0007669"/>
    <property type="project" value="UniProtKB-KW"/>
</dbReference>